<dbReference type="EMBL" id="CP036525">
    <property type="protein sequence ID" value="QDT07638.1"/>
    <property type="molecule type" value="Genomic_DNA"/>
</dbReference>
<gene>
    <name evidence="2" type="ORF">K227x_60660</name>
</gene>
<protein>
    <recommendedName>
        <fullName evidence="4">DUF2802 domain-containing protein</fullName>
    </recommendedName>
</protein>
<evidence type="ECO:0000256" key="1">
    <source>
        <dbReference type="SAM" id="Phobius"/>
    </source>
</evidence>
<evidence type="ECO:0008006" key="4">
    <source>
        <dbReference type="Google" id="ProtNLM"/>
    </source>
</evidence>
<reference evidence="2 3" key="1">
    <citation type="submission" date="2019-02" db="EMBL/GenBank/DDBJ databases">
        <title>Deep-cultivation of Planctomycetes and their phenomic and genomic characterization uncovers novel biology.</title>
        <authorList>
            <person name="Wiegand S."/>
            <person name="Jogler M."/>
            <person name="Boedeker C."/>
            <person name="Pinto D."/>
            <person name="Vollmers J."/>
            <person name="Rivas-Marin E."/>
            <person name="Kohn T."/>
            <person name="Peeters S.H."/>
            <person name="Heuer A."/>
            <person name="Rast P."/>
            <person name="Oberbeckmann S."/>
            <person name="Bunk B."/>
            <person name="Jeske O."/>
            <person name="Meyerdierks A."/>
            <person name="Storesund J.E."/>
            <person name="Kallscheuer N."/>
            <person name="Luecker S."/>
            <person name="Lage O.M."/>
            <person name="Pohl T."/>
            <person name="Merkel B.J."/>
            <person name="Hornburger P."/>
            <person name="Mueller R.-W."/>
            <person name="Bruemmer F."/>
            <person name="Labrenz M."/>
            <person name="Spormann A.M."/>
            <person name="Op den Camp H."/>
            <person name="Overmann J."/>
            <person name="Amann R."/>
            <person name="Jetten M.S.M."/>
            <person name="Mascher T."/>
            <person name="Medema M.H."/>
            <person name="Devos D.P."/>
            <person name="Kaster A.-K."/>
            <person name="Ovreas L."/>
            <person name="Rohde M."/>
            <person name="Galperin M.Y."/>
            <person name="Jogler C."/>
        </authorList>
    </citation>
    <scope>NUCLEOTIDE SEQUENCE [LARGE SCALE GENOMIC DNA]</scope>
    <source>
        <strain evidence="2 3">K22_7</strain>
    </source>
</reference>
<organism evidence="2 3">
    <name type="scientific">Rubripirellula lacrimiformis</name>
    <dbReference type="NCBI Taxonomy" id="1930273"/>
    <lineage>
        <taxon>Bacteria</taxon>
        <taxon>Pseudomonadati</taxon>
        <taxon>Planctomycetota</taxon>
        <taxon>Planctomycetia</taxon>
        <taxon>Pirellulales</taxon>
        <taxon>Pirellulaceae</taxon>
        <taxon>Rubripirellula</taxon>
    </lineage>
</organism>
<proteinExistence type="predicted"/>
<dbReference type="KEGG" id="rlc:K227x_60660"/>
<feature type="transmembrane region" description="Helical" evidence="1">
    <location>
        <begin position="15"/>
        <end position="31"/>
    </location>
</feature>
<evidence type="ECO:0000313" key="2">
    <source>
        <dbReference type="EMBL" id="QDT07638.1"/>
    </source>
</evidence>
<keyword evidence="1" id="KW-1133">Transmembrane helix</keyword>
<dbReference type="AlphaFoldDB" id="A0A517NKH1"/>
<sequence length="171" mass="19118">MTWHLLIAMADTQRAQYLAVAGFVMLGWVLARRTLKARKRVNTDTRVAKKELDRIRSSKTPVLPLADAPPEVQRWQVGMFDLQRELKAELDTRIVIVQTLLRQVDESVRRLEKLQGVADDQQTAVTEFDAGVRRSEVESMVQAGHTAEEIAAATGMPIGDVEITIATIRVG</sequence>
<keyword evidence="1" id="KW-0812">Transmembrane</keyword>
<evidence type="ECO:0000313" key="3">
    <source>
        <dbReference type="Proteomes" id="UP000318538"/>
    </source>
</evidence>
<dbReference type="Proteomes" id="UP000318538">
    <property type="component" value="Chromosome"/>
</dbReference>
<keyword evidence="3" id="KW-1185">Reference proteome</keyword>
<name>A0A517NKH1_9BACT</name>
<accession>A0A517NKH1</accession>
<keyword evidence="1" id="KW-0472">Membrane</keyword>
<dbReference type="RefSeq" id="WP_218933599.1">
    <property type="nucleotide sequence ID" value="NZ_CP036525.1"/>
</dbReference>